<dbReference type="Proteomes" id="UP001148838">
    <property type="component" value="Unassembled WGS sequence"/>
</dbReference>
<dbReference type="InterPro" id="IPR006047">
    <property type="entry name" value="GH13_cat_dom"/>
</dbReference>
<accession>A0ABQ8SR20</accession>
<evidence type="ECO:0000313" key="5">
    <source>
        <dbReference type="Proteomes" id="UP001148838"/>
    </source>
</evidence>
<evidence type="ECO:0000256" key="1">
    <source>
        <dbReference type="ARBA" id="ARBA00001657"/>
    </source>
</evidence>
<dbReference type="PANTHER" id="PTHR10357">
    <property type="entry name" value="ALPHA-AMYLASE FAMILY MEMBER"/>
    <property type="match status" value="1"/>
</dbReference>
<protein>
    <recommendedName>
        <fullName evidence="2">alpha-glucosidase</fullName>
        <ecNumber evidence="2">3.2.1.20</ecNumber>
    </recommendedName>
</protein>
<feature type="non-terminal residue" evidence="4">
    <location>
        <position position="1"/>
    </location>
</feature>
<dbReference type="InterPro" id="IPR000477">
    <property type="entry name" value="RT_dom"/>
</dbReference>
<dbReference type="InterPro" id="IPR017853">
    <property type="entry name" value="GH"/>
</dbReference>
<dbReference type="Gene3D" id="3.90.400.10">
    <property type="entry name" value="Oligo-1,6-glucosidase, Domain 2"/>
    <property type="match status" value="2"/>
</dbReference>
<evidence type="ECO:0000259" key="3">
    <source>
        <dbReference type="SMART" id="SM00642"/>
    </source>
</evidence>
<feature type="domain" description="Glycosyl hydrolase family 13 catalytic" evidence="3">
    <location>
        <begin position="5"/>
        <end position="628"/>
    </location>
</feature>
<evidence type="ECO:0000256" key="2">
    <source>
        <dbReference type="ARBA" id="ARBA00012741"/>
    </source>
</evidence>
<dbReference type="PANTHER" id="PTHR10357:SF179">
    <property type="entry name" value="NEUTRAL AND BASIC AMINO ACID TRANSPORT PROTEIN RBAT"/>
    <property type="match status" value="1"/>
</dbReference>
<comment type="catalytic activity">
    <reaction evidence="1">
        <text>Hydrolysis of terminal, non-reducing (1-&gt;4)-linked alpha-D-glucose residues with release of alpha-D-glucose.</text>
        <dbReference type="EC" id="3.2.1.20"/>
    </reaction>
</comment>
<dbReference type="Gene3D" id="3.20.20.80">
    <property type="entry name" value="Glycosidases"/>
    <property type="match status" value="2"/>
</dbReference>
<evidence type="ECO:0000313" key="4">
    <source>
        <dbReference type="EMBL" id="KAJ4436646.1"/>
    </source>
</evidence>
<dbReference type="EMBL" id="JAJSOF020000021">
    <property type="protein sequence ID" value="KAJ4436646.1"/>
    <property type="molecule type" value="Genomic_DNA"/>
</dbReference>
<reference evidence="4 5" key="1">
    <citation type="journal article" date="2022" name="Allergy">
        <title>Genome assembly and annotation of Periplaneta americana reveal a comprehensive cockroach allergen profile.</title>
        <authorList>
            <person name="Wang L."/>
            <person name="Xiong Q."/>
            <person name="Saelim N."/>
            <person name="Wang L."/>
            <person name="Nong W."/>
            <person name="Wan A.T."/>
            <person name="Shi M."/>
            <person name="Liu X."/>
            <person name="Cao Q."/>
            <person name="Hui J.H.L."/>
            <person name="Sookrung N."/>
            <person name="Leung T.F."/>
            <person name="Tungtrongchitr A."/>
            <person name="Tsui S.K.W."/>
        </authorList>
    </citation>
    <scope>NUCLEOTIDE SEQUENCE [LARGE SCALE GENOMIC DNA]</scope>
    <source>
        <strain evidence="4">PWHHKU_190912</strain>
    </source>
</reference>
<dbReference type="EC" id="3.2.1.20" evidence="2"/>
<gene>
    <name evidence="4" type="ORF">ANN_16777</name>
</gene>
<dbReference type="InterPro" id="IPR045857">
    <property type="entry name" value="O16G_dom_2"/>
</dbReference>
<proteinExistence type="predicted"/>
<comment type="caution">
    <text evidence="4">The sequence shown here is derived from an EMBL/GenBank/DDBJ whole genome shotgun (WGS) entry which is preliminary data.</text>
</comment>
<dbReference type="SUPFAM" id="SSF51445">
    <property type="entry name" value="(Trans)glycosidases"/>
    <property type="match status" value="1"/>
</dbReference>
<organism evidence="4 5">
    <name type="scientific">Periplaneta americana</name>
    <name type="common">American cockroach</name>
    <name type="synonym">Blatta americana</name>
    <dbReference type="NCBI Taxonomy" id="6978"/>
    <lineage>
        <taxon>Eukaryota</taxon>
        <taxon>Metazoa</taxon>
        <taxon>Ecdysozoa</taxon>
        <taxon>Arthropoda</taxon>
        <taxon>Hexapoda</taxon>
        <taxon>Insecta</taxon>
        <taxon>Pterygota</taxon>
        <taxon>Neoptera</taxon>
        <taxon>Polyneoptera</taxon>
        <taxon>Dictyoptera</taxon>
        <taxon>Blattodea</taxon>
        <taxon>Blattoidea</taxon>
        <taxon>Blattidae</taxon>
        <taxon>Blattinae</taxon>
        <taxon>Periplaneta</taxon>
    </lineage>
</organism>
<name>A0ABQ8SR20_PERAM</name>
<dbReference type="Pfam" id="PF00078">
    <property type="entry name" value="RVT_1"/>
    <property type="match status" value="1"/>
</dbReference>
<dbReference type="Pfam" id="PF00128">
    <property type="entry name" value="Alpha-amylase"/>
    <property type="match status" value="2"/>
</dbReference>
<dbReference type="SMART" id="SM00642">
    <property type="entry name" value="Aamy"/>
    <property type="match status" value="1"/>
</dbReference>
<sequence>SPRGDLWFLSDKTRLVAGIESKLDYIVELGVKTIWLSPIYKSPMKDFGYDIEDFKDVDERFGTLQDFRDLVKAMRMRDLRLVMDLVPNHSSDQHEWFQKSLRKEDPYTDYYVWVPPKGFEDGKPIPPNNWVSIFKSGIVFTTRAMEDDSHLHNVRDLVSEKVSALSKLNITAIDAINWSGRKIREHLRNDAFQTWTNHTLRGKGVIVYSDLPKANSWVSNRKGLSSSEWTNALKMSSNISAVRAIPGRTLSTTRCRHPDCSELETLGHVLGQCPKGELLINASVRHALAISLKALNWEIHEEVHCVSSDGSFRRADIIAINGRLKRALVIEGDNAGEMSPGSSTESYPAFARIGLRENPGKNLNQLSVFGGSAWEWYEGRGEFYLHQFAKEQPDLNFRNPAVKEEMLDVMRFWLEQGVDGFRVDAMPHLFEDGELRDEPAINETKVQQGDYNGLHHVHTHNLPEVLEVMADFRNTLDEYSEMTDKVRKYVGFSLPFCTFDIRMHFPEEGSGSVSMTTKCCYSECRRFTVGFIAATYTMLYHCSEMKVFVSCGAQLGNHDHGRVASRFGGDLVDCLNMILLMLPGTAVTYYGEELGMEDTPVSWELTVDPAGLNVGPEKYKDHSRDPERTPMHWNAFKNAGFSDADKTWLPLHPDFQTVNVETQSQGTSHLNVYKALVRARGDVSVMYGALNMRVLNDAVFAFSSDDEANVIKERSAAALYVLLKKKRTDNRQGLELNGLHQLLVYADDVTMLGENPQTIRENTGILLEASKAIGLEVNPEKTKYMIMSRDQNIVRNGNIKIGDLSFEQVEKFKYLGATVTNINDTREEIKRRINVRNACYYSVGKLLSSSLLSKNLKVRIYKTVILPVVLYGCETWTLTLREEHRLRVFENKVLRKIFGTKRDEVTGEWRKLHNAELDALYTSPDIIRTIKSRRLRWAGHVARMGESRNAYRVLVGRPEGKRPLGRPRRRWEDNIKMDLREVGYDDRDWINLAQDRDRWRAYVRAAMNLRVP</sequence>
<keyword evidence="5" id="KW-1185">Reference proteome</keyword>